<dbReference type="EMBL" id="JAUEPP010000010">
    <property type="protein sequence ID" value="KAK3334606.1"/>
    <property type="molecule type" value="Genomic_DNA"/>
</dbReference>
<proteinExistence type="predicted"/>
<evidence type="ECO:0000313" key="1">
    <source>
        <dbReference type="EMBL" id="KAK3334606.1"/>
    </source>
</evidence>
<accession>A0AAE0MJ73</accession>
<protein>
    <submittedName>
        <fullName evidence="1">Uncharacterized protein</fullName>
    </submittedName>
</protein>
<dbReference type="RefSeq" id="XP_062676772.1">
    <property type="nucleotide sequence ID" value="XM_062825269.1"/>
</dbReference>
<organism evidence="1 2">
    <name type="scientific">Neurospora tetraspora</name>
    <dbReference type="NCBI Taxonomy" id="94610"/>
    <lineage>
        <taxon>Eukaryota</taxon>
        <taxon>Fungi</taxon>
        <taxon>Dikarya</taxon>
        <taxon>Ascomycota</taxon>
        <taxon>Pezizomycotina</taxon>
        <taxon>Sordariomycetes</taxon>
        <taxon>Sordariomycetidae</taxon>
        <taxon>Sordariales</taxon>
        <taxon>Sordariaceae</taxon>
        <taxon>Neurospora</taxon>
    </lineage>
</organism>
<keyword evidence="2" id="KW-1185">Reference proteome</keyword>
<dbReference type="GeneID" id="87862423"/>
<reference evidence="1" key="1">
    <citation type="journal article" date="2023" name="Mol. Phylogenet. Evol.">
        <title>Genome-scale phylogeny and comparative genomics of the fungal order Sordariales.</title>
        <authorList>
            <person name="Hensen N."/>
            <person name="Bonometti L."/>
            <person name="Westerberg I."/>
            <person name="Brannstrom I.O."/>
            <person name="Guillou S."/>
            <person name="Cros-Aarteil S."/>
            <person name="Calhoun S."/>
            <person name="Haridas S."/>
            <person name="Kuo A."/>
            <person name="Mondo S."/>
            <person name="Pangilinan J."/>
            <person name="Riley R."/>
            <person name="LaButti K."/>
            <person name="Andreopoulos B."/>
            <person name="Lipzen A."/>
            <person name="Chen C."/>
            <person name="Yan M."/>
            <person name="Daum C."/>
            <person name="Ng V."/>
            <person name="Clum A."/>
            <person name="Steindorff A."/>
            <person name="Ohm R.A."/>
            <person name="Martin F."/>
            <person name="Silar P."/>
            <person name="Natvig D.O."/>
            <person name="Lalanne C."/>
            <person name="Gautier V."/>
            <person name="Ament-Velasquez S.L."/>
            <person name="Kruys A."/>
            <person name="Hutchinson M.I."/>
            <person name="Powell A.J."/>
            <person name="Barry K."/>
            <person name="Miller A.N."/>
            <person name="Grigoriev I.V."/>
            <person name="Debuchy R."/>
            <person name="Gladieux P."/>
            <person name="Hiltunen Thoren M."/>
            <person name="Johannesson H."/>
        </authorList>
    </citation>
    <scope>NUCLEOTIDE SEQUENCE</scope>
    <source>
        <strain evidence="1">CBS 560.94</strain>
    </source>
</reference>
<dbReference type="AlphaFoldDB" id="A0AAE0MJ73"/>
<reference evidence="1" key="2">
    <citation type="submission" date="2023-06" db="EMBL/GenBank/DDBJ databases">
        <authorList>
            <consortium name="Lawrence Berkeley National Laboratory"/>
            <person name="Haridas S."/>
            <person name="Hensen N."/>
            <person name="Bonometti L."/>
            <person name="Westerberg I."/>
            <person name="Brannstrom I.O."/>
            <person name="Guillou S."/>
            <person name="Cros-Aarteil S."/>
            <person name="Calhoun S."/>
            <person name="Kuo A."/>
            <person name="Mondo S."/>
            <person name="Pangilinan J."/>
            <person name="Riley R."/>
            <person name="Labutti K."/>
            <person name="Andreopoulos B."/>
            <person name="Lipzen A."/>
            <person name="Chen C."/>
            <person name="Yanf M."/>
            <person name="Daum C."/>
            <person name="Ng V."/>
            <person name="Clum A."/>
            <person name="Steindorff A."/>
            <person name="Ohm R."/>
            <person name="Martin F."/>
            <person name="Silar P."/>
            <person name="Natvig D."/>
            <person name="Lalanne C."/>
            <person name="Gautier V."/>
            <person name="Ament-Velasquez S.L."/>
            <person name="Kruys A."/>
            <person name="Hutchinson M.I."/>
            <person name="Powell A.J."/>
            <person name="Barry K."/>
            <person name="Miller A.N."/>
            <person name="Grigoriev I.V."/>
            <person name="Debuchy R."/>
            <person name="Gladieux P."/>
            <person name="Thoren M.H."/>
            <person name="Johannesson H."/>
        </authorList>
    </citation>
    <scope>NUCLEOTIDE SEQUENCE</scope>
    <source>
        <strain evidence="1">CBS 560.94</strain>
    </source>
</reference>
<dbReference type="Proteomes" id="UP001278500">
    <property type="component" value="Unassembled WGS sequence"/>
</dbReference>
<sequence>MPVVKDPPAFDGHANHAASDPIALKTTFGGSEEPYPIALLEDAASDAAHPIRDSTSDSGHHNHTTHLIVDDNAVRNCNNYDSQRANEHGCGRYRVITDDLIDPILLAWEEDHKIAFFTHRMGASTDSYSDSDILLKTSVNFILNATARAPITGFYAPATCNFPNPANTFLASNHHMTGNHSTGTSSPNFVNPIPGSSNMTRPNSIQPTNTHHVAKVTAPKPQVASAHRSITKAGVKKSTITKCRECKPGKAGWAQIYEWAAQGILTCTDCMKRPQRAAGKLCDECFQREEE</sequence>
<gene>
    <name evidence="1" type="ORF">B0H65DRAFT_436882</name>
</gene>
<name>A0AAE0MJ73_9PEZI</name>
<evidence type="ECO:0000313" key="2">
    <source>
        <dbReference type="Proteomes" id="UP001278500"/>
    </source>
</evidence>
<comment type="caution">
    <text evidence="1">The sequence shown here is derived from an EMBL/GenBank/DDBJ whole genome shotgun (WGS) entry which is preliminary data.</text>
</comment>